<dbReference type="OrthoDB" id="266522at2"/>
<sequence>MANDSAAVVDTKTDRRGVRRRTQSDRRVVEAKEFSGDEKRVSSRRTVERRRQIDPTTCERDYQPDEVEFMKAMDDYKRRSGRQFPTWSEVLEVIRDLGYRKVATPTRTYE</sequence>
<feature type="region of interest" description="Disordered" evidence="1">
    <location>
        <begin position="1"/>
        <end position="53"/>
    </location>
</feature>
<dbReference type="RefSeq" id="WP_145197303.1">
    <property type="nucleotide sequence ID" value="NZ_CP036267.1"/>
</dbReference>
<dbReference type="EMBL" id="CP036267">
    <property type="protein sequence ID" value="QDT32191.1"/>
    <property type="molecule type" value="Genomic_DNA"/>
</dbReference>
<proteinExistence type="predicted"/>
<evidence type="ECO:0000313" key="3">
    <source>
        <dbReference type="Proteomes" id="UP000315724"/>
    </source>
</evidence>
<gene>
    <name evidence="2" type="ORF">Mal48_14330</name>
</gene>
<protein>
    <submittedName>
        <fullName evidence="2">Uncharacterized protein</fullName>
    </submittedName>
</protein>
<evidence type="ECO:0000313" key="2">
    <source>
        <dbReference type="EMBL" id="QDT32191.1"/>
    </source>
</evidence>
<name>A0A517QKP8_9PLAN</name>
<dbReference type="AlphaFoldDB" id="A0A517QKP8"/>
<accession>A0A517QKP8</accession>
<reference evidence="2 3" key="1">
    <citation type="submission" date="2019-02" db="EMBL/GenBank/DDBJ databases">
        <title>Deep-cultivation of Planctomycetes and their phenomic and genomic characterization uncovers novel biology.</title>
        <authorList>
            <person name="Wiegand S."/>
            <person name="Jogler M."/>
            <person name="Boedeker C."/>
            <person name="Pinto D."/>
            <person name="Vollmers J."/>
            <person name="Rivas-Marin E."/>
            <person name="Kohn T."/>
            <person name="Peeters S.H."/>
            <person name="Heuer A."/>
            <person name="Rast P."/>
            <person name="Oberbeckmann S."/>
            <person name="Bunk B."/>
            <person name="Jeske O."/>
            <person name="Meyerdierks A."/>
            <person name="Storesund J.E."/>
            <person name="Kallscheuer N."/>
            <person name="Luecker S."/>
            <person name="Lage O.M."/>
            <person name="Pohl T."/>
            <person name="Merkel B.J."/>
            <person name="Hornburger P."/>
            <person name="Mueller R.-W."/>
            <person name="Bruemmer F."/>
            <person name="Labrenz M."/>
            <person name="Spormann A.M."/>
            <person name="Op den Camp H."/>
            <person name="Overmann J."/>
            <person name="Amann R."/>
            <person name="Jetten M.S.M."/>
            <person name="Mascher T."/>
            <person name="Medema M.H."/>
            <person name="Devos D.P."/>
            <person name="Kaster A.-K."/>
            <person name="Ovreas L."/>
            <person name="Rohde M."/>
            <person name="Galperin M.Y."/>
            <person name="Jogler C."/>
        </authorList>
    </citation>
    <scope>NUCLEOTIDE SEQUENCE [LARGE SCALE GENOMIC DNA]</scope>
    <source>
        <strain evidence="2 3">Mal48</strain>
    </source>
</reference>
<feature type="compositionally biased region" description="Basic and acidic residues" evidence="1">
    <location>
        <begin position="11"/>
        <end position="53"/>
    </location>
</feature>
<dbReference type="KEGG" id="tpol:Mal48_14330"/>
<organism evidence="2 3">
    <name type="scientific">Thalassoglobus polymorphus</name>
    <dbReference type="NCBI Taxonomy" id="2527994"/>
    <lineage>
        <taxon>Bacteria</taxon>
        <taxon>Pseudomonadati</taxon>
        <taxon>Planctomycetota</taxon>
        <taxon>Planctomycetia</taxon>
        <taxon>Planctomycetales</taxon>
        <taxon>Planctomycetaceae</taxon>
        <taxon>Thalassoglobus</taxon>
    </lineage>
</organism>
<keyword evidence="3" id="KW-1185">Reference proteome</keyword>
<evidence type="ECO:0000256" key="1">
    <source>
        <dbReference type="SAM" id="MobiDB-lite"/>
    </source>
</evidence>
<dbReference type="Proteomes" id="UP000315724">
    <property type="component" value="Chromosome"/>
</dbReference>